<organism evidence="1 2">
    <name type="scientific">Habropoda laboriosa</name>
    <dbReference type="NCBI Taxonomy" id="597456"/>
    <lineage>
        <taxon>Eukaryota</taxon>
        <taxon>Metazoa</taxon>
        <taxon>Ecdysozoa</taxon>
        <taxon>Arthropoda</taxon>
        <taxon>Hexapoda</taxon>
        <taxon>Insecta</taxon>
        <taxon>Pterygota</taxon>
        <taxon>Neoptera</taxon>
        <taxon>Endopterygota</taxon>
        <taxon>Hymenoptera</taxon>
        <taxon>Apocrita</taxon>
        <taxon>Aculeata</taxon>
        <taxon>Apoidea</taxon>
        <taxon>Anthophila</taxon>
        <taxon>Apidae</taxon>
        <taxon>Habropoda</taxon>
    </lineage>
</organism>
<keyword evidence="1" id="KW-0489">Methyltransferase</keyword>
<feature type="non-terminal residue" evidence="1">
    <location>
        <position position="1"/>
    </location>
</feature>
<dbReference type="GO" id="GO:0008168">
    <property type="term" value="F:methyltransferase activity"/>
    <property type="evidence" value="ECO:0007669"/>
    <property type="project" value="UniProtKB-KW"/>
</dbReference>
<keyword evidence="1" id="KW-0808">Transferase</keyword>
<dbReference type="InterPro" id="IPR052709">
    <property type="entry name" value="Transposase-MT_Hybrid"/>
</dbReference>
<accession>A0A0L7QZY9</accession>
<dbReference type="Gene3D" id="3.30.420.10">
    <property type="entry name" value="Ribonuclease H-like superfamily/Ribonuclease H"/>
    <property type="match status" value="1"/>
</dbReference>
<dbReference type="InterPro" id="IPR036397">
    <property type="entry name" value="RNaseH_sf"/>
</dbReference>
<proteinExistence type="predicted"/>
<dbReference type="EMBL" id="KQ414675">
    <property type="protein sequence ID" value="KOC64121.1"/>
    <property type="molecule type" value="Genomic_DNA"/>
</dbReference>
<dbReference type="GO" id="GO:0003676">
    <property type="term" value="F:nucleic acid binding"/>
    <property type="evidence" value="ECO:0007669"/>
    <property type="project" value="InterPro"/>
</dbReference>
<sequence length="67" mass="7920">KKLKNLSWEVLPHLPHFPDMAPSDCHLFNNFIQFYTNDEARKTAVATFFNSKPTEFLERGIDHMVKR</sequence>
<dbReference type="Proteomes" id="UP000053825">
    <property type="component" value="Unassembled WGS sequence"/>
</dbReference>
<dbReference type="PANTHER" id="PTHR46060">
    <property type="entry name" value="MARINER MOS1 TRANSPOSASE-LIKE PROTEIN"/>
    <property type="match status" value="1"/>
</dbReference>
<evidence type="ECO:0000313" key="2">
    <source>
        <dbReference type="Proteomes" id="UP000053825"/>
    </source>
</evidence>
<dbReference type="STRING" id="597456.A0A0L7QZY9"/>
<dbReference type="AlphaFoldDB" id="A0A0L7QZY9"/>
<evidence type="ECO:0000313" key="1">
    <source>
        <dbReference type="EMBL" id="KOC64121.1"/>
    </source>
</evidence>
<name>A0A0L7QZY9_9HYME</name>
<reference evidence="1 2" key="1">
    <citation type="submission" date="2015-07" db="EMBL/GenBank/DDBJ databases">
        <title>The genome of Habropoda laboriosa.</title>
        <authorList>
            <person name="Pan H."/>
            <person name="Kapheim K."/>
        </authorList>
    </citation>
    <scope>NUCLEOTIDE SEQUENCE [LARGE SCALE GENOMIC DNA]</scope>
    <source>
        <strain evidence="1">0110345459</strain>
    </source>
</reference>
<keyword evidence="2" id="KW-1185">Reference proteome</keyword>
<gene>
    <name evidence="1" type="ORF">WH47_01689</name>
</gene>
<dbReference type="PANTHER" id="PTHR46060:SF1">
    <property type="entry name" value="MARINER MOS1 TRANSPOSASE-LIKE PROTEIN"/>
    <property type="match status" value="1"/>
</dbReference>
<protein>
    <submittedName>
        <fullName evidence="1">Histone-lysine N-methyltransferase SETMAR</fullName>
    </submittedName>
</protein>
<dbReference type="GO" id="GO:0032259">
    <property type="term" value="P:methylation"/>
    <property type="evidence" value="ECO:0007669"/>
    <property type="project" value="UniProtKB-KW"/>
</dbReference>